<name>A0A8H7A423_9EURO</name>
<accession>A0A8H7A423</accession>
<feature type="region of interest" description="Disordered" evidence="1">
    <location>
        <begin position="62"/>
        <end position="110"/>
    </location>
</feature>
<sequence length="153" mass="16734">MLAIVESYGPSRQPEFKGGEEISEAGPSLSQILLAGEERAKQRRGLDERMNHDVTIGLLTTSVAESSGKAEASREQGKATPPKAQKRRKRLASRAQASQMRDAVPVLEIPMANPQQEARLATEEISPYDKVPDALISHLLSLQSRDAWCKQAS</sequence>
<keyword evidence="3" id="KW-1185">Reference proteome</keyword>
<evidence type="ECO:0000313" key="2">
    <source>
        <dbReference type="EMBL" id="KAF7502158.1"/>
    </source>
</evidence>
<protein>
    <submittedName>
        <fullName evidence="2">Uncharacterized protein</fullName>
    </submittedName>
</protein>
<dbReference type="Proteomes" id="UP000606974">
    <property type="component" value="Unassembled WGS sequence"/>
</dbReference>
<gene>
    <name evidence="2" type="ORF">GJ744_006877</name>
</gene>
<comment type="caution">
    <text evidence="2">The sequence shown here is derived from an EMBL/GenBank/DDBJ whole genome shotgun (WGS) entry which is preliminary data.</text>
</comment>
<reference evidence="2" key="1">
    <citation type="submission" date="2020-02" db="EMBL/GenBank/DDBJ databases">
        <authorList>
            <person name="Palmer J.M."/>
        </authorList>
    </citation>
    <scope>NUCLEOTIDE SEQUENCE</scope>
    <source>
        <strain evidence="2">EPUS1.4</strain>
        <tissue evidence="2">Thallus</tissue>
    </source>
</reference>
<evidence type="ECO:0000313" key="3">
    <source>
        <dbReference type="Proteomes" id="UP000606974"/>
    </source>
</evidence>
<organism evidence="2 3">
    <name type="scientific">Endocarpon pusillum</name>
    <dbReference type="NCBI Taxonomy" id="364733"/>
    <lineage>
        <taxon>Eukaryota</taxon>
        <taxon>Fungi</taxon>
        <taxon>Dikarya</taxon>
        <taxon>Ascomycota</taxon>
        <taxon>Pezizomycotina</taxon>
        <taxon>Eurotiomycetes</taxon>
        <taxon>Chaetothyriomycetidae</taxon>
        <taxon>Verrucariales</taxon>
        <taxon>Verrucariaceae</taxon>
        <taxon>Endocarpon</taxon>
    </lineage>
</organism>
<feature type="region of interest" description="Disordered" evidence="1">
    <location>
        <begin position="1"/>
        <end position="28"/>
    </location>
</feature>
<dbReference type="EMBL" id="JAACFV010000314">
    <property type="protein sequence ID" value="KAF7502158.1"/>
    <property type="molecule type" value="Genomic_DNA"/>
</dbReference>
<proteinExistence type="predicted"/>
<evidence type="ECO:0000256" key="1">
    <source>
        <dbReference type="SAM" id="MobiDB-lite"/>
    </source>
</evidence>
<dbReference type="AlphaFoldDB" id="A0A8H7A423"/>